<name>A0A365XSE3_9BACT</name>
<keyword evidence="3" id="KW-1185">Reference proteome</keyword>
<evidence type="ECO:0000256" key="1">
    <source>
        <dbReference type="SAM" id="Phobius"/>
    </source>
</evidence>
<dbReference type="EMBL" id="QFFJ01000002">
    <property type="protein sequence ID" value="RBL89272.1"/>
    <property type="molecule type" value="Genomic_DNA"/>
</dbReference>
<dbReference type="Proteomes" id="UP000253410">
    <property type="component" value="Unassembled WGS sequence"/>
</dbReference>
<keyword evidence="1" id="KW-1133">Transmembrane helix</keyword>
<evidence type="ECO:0000313" key="3">
    <source>
        <dbReference type="Proteomes" id="UP000253410"/>
    </source>
</evidence>
<accession>A0A365XSE3</accession>
<protein>
    <submittedName>
        <fullName evidence="2">Uncharacterized protein</fullName>
    </submittedName>
</protein>
<proteinExistence type="predicted"/>
<keyword evidence="1" id="KW-0812">Transmembrane</keyword>
<evidence type="ECO:0000313" key="2">
    <source>
        <dbReference type="EMBL" id="RBL89272.1"/>
    </source>
</evidence>
<sequence>MVICHHCQRVISEDTPAGKSGKDVNATVKAINERSIQLCLNSGKIHGIKHYHTEMNKLPGSTGTDLMQAKTAVEELLQARGLTNAVKKPNRNGCVITLIVILLVIASIVYFYSQR</sequence>
<reference evidence="2 3" key="1">
    <citation type="submission" date="2018-05" db="EMBL/GenBank/DDBJ databases">
        <title>Chitinophaga sp. K3CV102501T nov., isolated from isolated from a monsoon evergreen broad-leaved forest soil.</title>
        <authorList>
            <person name="Lv Y."/>
        </authorList>
    </citation>
    <scope>NUCLEOTIDE SEQUENCE [LARGE SCALE GENOMIC DNA]</scope>
    <source>
        <strain evidence="2 3">GDMCC 1.1325</strain>
    </source>
</reference>
<feature type="transmembrane region" description="Helical" evidence="1">
    <location>
        <begin position="93"/>
        <end position="112"/>
    </location>
</feature>
<dbReference type="AlphaFoldDB" id="A0A365XSE3"/>
<organism evidence="2 3">
    <name type="scientific">Chitinophaga flava</name>
    <dbReference type="NCBI Taxonomy" id="2259036"/>
    <lineage>
        <taxon>Bacteria</taxon>
        <taxon>Pseudomonadati</taxon>
        <taxon>Bacteroidota</taxon>
        <taxon>Chitinophagia</taxon>
        <taxon>Chitinophagales</taxon>
        <taxon>Chitinophagaceae</taxon>
        <taxon>Chitinophaga</taxon>
    </lineage>
</organism>
<comment type="caution">
    <text evidence="2">The sequence shown here is derived from an EMBL/GenBank/DDBJ whole genome shotgun (WGS) entry which is preliminary data.</text>
</comment>
<gene>
    <name evidence="2" type="ORF">DF182_22380</name>
</gene>
<keyword evidence="1" id="KW-0472">Membrane</keyword>